<comment type="catalytic activity">
    <reaction evidence="1">
        <text>ATP + protein L-histidine = ADP + protein N-phospho-L-histidine.</text>
        <dbReference type="EC" id="2.7.13.3"/>
    </reaction>
</comment>
<dbReference type="Gene3D" id="1.20.5.1930">
    <property type="match status" value="1"/>
</dbReference>
<dbReference type="RefSeq" id="WP_069569813.1">
    <property type="nucleotide sequence ID" value="NZ_CP017157.1"/>
</dbReference>
<reference evidence="13 14" key="1">
    <citation type="submission" date="2016-09" db="EMBL/GenBank/DDBJ databases">
        <title>Complete genome sequencing of Streptomyces lydicus 103 and metabolic pathways analysis of antibiotic biosynthesis.</title>
        <authorList>
            <person name="Jia N."/>
            <person name="Ding M.-Z."/>
            <person name="Gao F."/>
            <person name="Yuan Y.-J."/>
        </authorList>
    </citation>
    <scope>NUCLEOTIDE SEQUENCE [LARGE SCALE GENOMIC DNA]</scope>
    <source>
        <strain evidence="13 14">103</strain>
    </source>
</reference>
<sequence>MITTVYAAPRAVRRWMADRPRLTDVALGGGITLFDVATVLDRSPEPGVGGVALWGLQTVPLIWRRTRPCVVLAAMTGLYVLFQILSPIHGRIPGPFLLMIGVYGVARYATAAASLPGTLLCLAATTAADALTGHWQNPRPGSLEPISATTFVFFFTLAWTLGYGRQRIDAHAARLRDLNQRLRAEQERNARQAVITERARIARDLHDVVAHHVSAIAVLARAAEEGMANGVPPTVEAAAGAEAVQSVGLIARTADTALIEMRRLLGLLSFRDQGLAPEPSLSPEHLEPLIGAATSAGCRVTYVSDLRARTDPSTGMLLSGYRIIQEALTNVIKHAGPVGVRVTVRGDDTRLTVAVENDPAPPGHRPVPGSGRGLVGMRERVAAFDGELRAGPREDGGWRLYAVLSARASRPAEENESG</sequence>
<accession>A0A1D7VLN0</accession>
<evidence type="ECO:0000313" key="13">
    <source>
        <dbReference type="EMBL" id="AOP47669.1"/>
    </source>
</evidence>
<evidence type="ECO:0000256" key="5">
    <source>
        <dbReference type="ARBA" id="ARBA00022741"/>
    </source>
</evidence>
<keyword evidence="4" id="KW-0808">Transferase</keyword>
<feature type="transmembrane region" description="Helical" evidence="9">
    <location>
        <begin position="70"/>
        <end position="89"/>
    </location>
</feature>
<dbReference type="EC" id="2.7.13.3" evidence="2"/>
<dbReference type="Gene3D" id="3.30.565.10">
    <property type="entry name" value="Histidine kinase-like ATPase, C-terminal domain"/>
    <property type="match status" value="1"/>
</dbReference>
<dbReference type="EMBL" id="CP017157">
    <property type="protein sequence ID" value="AOP47669.1"/>
    <property type="molecule type" value="Genomic_DNA"/>
</dbReference>
<dbReference type="PANTHER" id="PTHR24421">
    <property type="entry name" value="NITRATE/NITRITE SENSOR PROTEIN NARX-RELATED"/>
    <property type="match status" value="1"/>
</dbReference>
<feature type="domain" description="Histidine kinase/HSP90-like ATPase" evidence="10">
    <location>
        <begin position="321"/>
        <end position="404"/>
    </location>
</feature>
<evidence type="ECO:0000256" key="2">
    <source>
        <dbReference type="ARBA" id="ARBA00012438"/>
    </source>
</evidence>
<evidence type="ECO:0000256" key="1">
    <source>
        <dbReference type="ARBA" id="ARBA00000085"/>
    </source>
</evidence>
<dbReference type="Pfam" id="PF07730">
    <property type="entry name" value="HisKA_3"/>
    <property type="match status" value="1"/>
</dbReference>
<keyword evidence="9" id="KW-1133">Transmembrane helix</keyword>
<dbReference type="CDD" id="cd16917">
    <property type="entry name" value="HATPase_UhpB-NarQ-NarX-like"/>
    <property type="match status" value="1"/>
</dbReference>
<evidence type="ECO:0000256" key="8">
    <source>
        <dbReference type="ARBA" id="ARBA00023012"/>
    </source>
</evidence>
<organism evidence="13 14">
    <name type="scientific">Streptomyces lydicus</name>
    <dbReference type="NCBI Taxonomy" id="47763"/>
    <lineage>
        <taxon>Bacteria</taxon>
        <taxon>Bacillati</taxon>
        <taxon>Actinomycetota</taxon>
        <taxon>Actinomycetes</taxon>
        <taxon>Kitasatosporales</taxon>
        <taxon>Streptomycetaceae</taxon>
        <taxon>Streptomyces</taxon>
    </lineage>
</organism>
<protein>
    <recommendedName>
        <fullName evidence="2">histidine kinase</fullName>
        <ecNumber evidence="2">2.7.13.3</ecNumber>
    </recommendedName>
</protein>
<evidence type="ECO:0000256" key="9">
    <source>
        <dbReference type="SAM" id="Phobius"/>
    </source>
</evidence>
<evidence type="ECO:0000259" key="12">
    <source>
        <dbReference type="Pfam" id="PF23539"/>
    </source>
</evidence>
<dbReference type="InterPro" id="IPR011712">
    <property type="entry name" value="Sig_transdc_His_kin_sub3_dim/P"/>
</dbReference>
<dbReference type="AlphaFoldDB" id="A0A1D7VLN0"/>
<keyword evidence="9" id="KW-0812">Transmembrane</keyword>
<dbReference type="GO" id="GO:0046983">
    <property type="term" value="F:protein dimerization activity"/>
    <property type="evidence" value="ECO:0007669"/>
    <property type="project" value="InterPro"/>
</dbReference>
<evidence type="ECO:0000256" key="4">
    <source>
        <dbReference type="ARBA" id="ARBA00022679"/>
    </source>
</evidence>
<evidence type="ECO:0000256" key="3">
    <source>
        <dbReference type="ARBA" id="ARBA00022553"/>
    </source>
</evidence>
<dbReference type="Pfam" id="PF23539">
    <property type="entry name" value="DUF7134"/>
    <property type="match status" value="1"/>
</dbReference>
<keyword evidence="9" id="KW-0472">Membrane</keyword>
<feature type="domain" description="Signal transduction histidine kinase subgroup 3 dimerisation and phosphoacceptor" evidence="11">
    <location>
        <begin position="197"/>
        <end position="268"/>
    </location>
</feature>
<dbReference type="InterPro" id="IPR055558">
    <property type="entry name" value="DUF7134"/>
</dbReference>
<dbReference type="InterPro" id="IPR050482">
    <property type="entry name" value="Sensor_HK_TwoCompSys"/>
</dbReference>
<dbReference type="Pfam" id="PF02518">
    <property type="entry name" value="HATPase_c"/>
    <property type="match status" value="1"/>
</dbReference>
<name>A0A1D7VLN0_9ACTN</name>
<keyword evidence="7" id="KW-0067">ATP-binding</keyword>
<evidence type="ECO:0000259" key="10">
    <source>
        <dbReference type="Pfam" id="PF02518"/>
    </source>
</evidence>
<keyword evidence="8" id="KW-0902">Two-component regulatory system</keyword>
<evidence type="ECO:0000256" key="7">
    <source>
        <dbReference type="ARBA" id="ARBA00022840"/>
    </source>
</evidence>
<dbReference type="GO" id="GO:0005524">
    <property type="term" value="F:ATP binding"/>
    <property type="evidence" value="ECO:0007669"/>
    <property type="project" value="UniProtKB-KW"/>
</dbReference>
<feature type="domain" description="DUF7134" evidence="12">
    <location>
        <begin position="13"/>
        <end position="163"/>
    </location>
</feature>
<dbReference type="Proteomes" id="UP000094094">
    <property type="component" value="Chromosome"/>
</dbReference>
<dbReference type="KEGG" id="slc:SL103_16660"/>
<dbReference type="GO" id="GO:0016020">
    <property type="term" value="C:membrane"/>
    <property type="evidence" value="ECO:0007669"/>
    <property type="project" value="InterPro"/>
</dbReference>
<keyword evidence="14" id="KW-1185">Reference proteome</keyword>
<evidence type="ECO:0000256" key="6">
    <source>
        <dbReference type="ARBA" id="ARBA00022777"/>
    </source>
</evidence>
<dbReference type="SUPFAM" id="SSF55874">
    <property type="entry name" value="ATPase domain of HSP90 chaperone/DNA topoisomerase II/histidine kinase"/>
    <property type="match status" value="1"/>
</dbReference>
<evidence type="ECO:0000313" key="14">
    <source>
        <dbReference type="Proteomes" id="UP000094094"/>
    </source>
</evidence>
<dbReference type="OrthoDB" id="227596at2"/>
<dbReference type="PANTHER" id="PTHR24421:SF10">
    <property type="entry name" value="NITRATE_NITRITE SENSOR PROTEIN NARQ"/>
    <property type="match status" value="1"/>
</dbReference>
<dbReference type="GO" id="GO:0000155">
    <property type="term" value="F:phosphorelay sensor kinase activity"/>
    <property type="evidence" value="ECO:0007669"/>
    <property type="project" value="InterPro"/>
</dbReference>
<dbReference type="InterPro" id="IPR036890">
    <property type="entry name" value="HATPase_C_sf"/>
</dbReference>
<gene>
    <name evidence="13" type="ORF">SL103_16660</name>
</gene>
<proteinExistence type="predicted"/>
<evidence type="ECO:0000259" key="11">
    <source>
        <dbReference type="Pfam" id="PF07730"/>
    </source>
</evidence>
<dbReference type="InterPro" id="IPR003594">
    <property type="entry name" value="HATPase_dom"/>
</dbReference>
<keyword evidence="5" id="KW-0547">Nucleotide-binding</keyword>
<keyword evidence="3" id="KW-0597">Phosphoprotein</keyword>
<keyword evidence="6 13" id="KW-0418">Kinase</keyword>